<proteinExistence type="predicted"/>
<protein>
    <submittedName>
        <fullName evidence="1">Uncharacterized protein</fullName>
    </submittedName>
</protein>
<gene>
    <name evidence="1" type="ORF">MBCUT_08830</name>
</gene>
<sequence>MENPKTTIRIDNSQLDRAKNLQKEYNKKIKDILNMD</sequence>
<organism evidence="1 2">
    <name type="scientific">Methanobrevibacter cuticularis</name>
    <dbReference type="NCBI Taxonomy" id="47311"/>
    <lineage>
        <taxon>Archaea</taxon>
        <taxon>Methanobacteriati</taxon>
        <taxon>Methanobacteriota</taxon>
        <taxon>Methanomada group</taxon>
        <taxon>Methanobacteria</taxon>
        <taxon>Methanobacteriales</taxon>
        <taxon>Methanobacteriaceae</taxon>
        <taxon>Methanobrevibacter</taxon>
    </lineage>
</organism>
<accession>A0A166E6H8</accession>
<dbReference type="Proteomes" id="UP000077275">
    <property type="component" value="Unassembled WGS sequence"/>
</dbReference>
<reference evidence="1 2" key="1">
    <citation type="submission" date="2016-04" db="EMBL/GenBank/DDBJ databases">
        <title>Genome sequence of Methanobrevibacter cuticularis DSM 11139.</title>
        <authorList>
            <person name="Poehlein A."/>
            <person name="Seedorf H."/>
            <person name="Daniel R."/>
        </authorList>
    </citation>
    <scope>NUCLEOTIDE SEQUENCE [LARGE SCALE GENOMIC DNA]</scope>
    <source>
        <strain evidence="1 2">DSM 11139</strain>
    </source>
</reference>
<dbReference type="AlphaFoldDB" id="A0A166E6H8"/>
<evidence type="ECO:0000313" key="2">
    <source>
        <dbReference type="Proteomes" id="UP000077275"/>
    </source>
</evidence>
<name>A0A166E6H8_9EURY</name>
<dbReference type="PATRIC" id="fig|47311.3.peg.977"/>
<dbReference type="EMBL" id="LWMW01000094">
    <property type="protein sequence ID" value="KZX16331.1"/>
    <property type="molecule type" value="Genomic_DNA"/>
</dbReference>
<evidence type="ECO:0000313" key="1">
    <source>
        <dbReference type="EMBL" id="KZX16331.1"/>
    </source>
</evidence>
<comment type="caution">
    <text evidence="1">The sequence shown here is derived from an EMBL/GenBank/DDBJ whole genome shotgun (WGS) entry which is preliminary data.</text>
</comment>
<keyword evidence="2" id="KW-1185">Reference proteome</keyword>